<sequence length="97" mass="11303">MNDLGKYKGKWAIMIGFKGEHLAEIEPIIEALQEDYPDTEWNCMNSKFPQYDFILCGFTGDRDKAHQVGMAVVRKHMPQHLNLLYWIKEVGVVKYNV</sequence>
<proteinExistence type="predicted"/>
<name>X1L075_9ZZZZ</name>
<dbReference type="EMBL" id="BARV01006425">
    <property type="protein sequence ID" value="GAI12727.1"/>
    <property type="molecule type" value="Genomic_DNA"/>
</dbReference>
<dbReference type="AlphaFoldDB" id="X1L075"/>
<evidence type="ECO:0000313" key="1">
    <source>
        <dbReference type="EMBL" id="GAI12727.1"/>
    </source>
</evidence>
<gene>
    <name evidence="1" type="ORF">S06H3_13166</name>
</gene>
<comment type="caution">
    <text evidence="1">The sequence shown here is derived from an EMBL/GenBank/DDBJ whole genome shotgun (WGS) entry which is preliminary data.</text>
</comment>
<organism evidence="1">
    <name type="scientific">marine sediment metagenome</name>
    <dbReference type="NCBI Taxonomy" id="412755"/>
    <lineage>
        <taxon>unclassified sequences</taxon>
        <taxon>metagenomes</taxon>
        <taxon>ecological metagenomes</taxon>
    </lineage>
</organism>
<protein>
    <submittedName>
        <fullName evidence="1">Uncharacterized protein</fullName>
    </submittedName>
</protein>
<reference evidence="1" key="1">
    <citation type="journal article" date="2014" name="Front. Microbiol.">
        <title>High frequency of phylogenetically diverse reductive dehalogenase-homologous genes in deep subseafloor sedimentary metagenomes.</title>
        <authorList>
            <person name="Kawai M."/>
            <person name="Futagami T."/>
            <person name="Toyoda A."/>
            <person name="Takaki Y."/>
            <person name="Nishi S."/>
            <person name="Hori S."/>
            <person name="Arai W."/>
            <person name="Tsubouchi T."/>
            <person name="Morono Y."/>
            <person name="Uchiyama I."/>
            <person name="Ito T."/>
            <person name="Fujiyama A."/>
            <person name="Inagaki F."/>
            <person name="Takami H."/>
        </authorList>
    </citation>
    <scope>NUCLEOTIDE SEQUENCE</scope>
    <source>
        <strain evidence="1">Expedition CK06-06</strain>
    </source>
</reference>
<accession>X1L075</accession>